<dbReference type="GO" id="GO:0005524">
    <property type="term" value="F:ATP binding"/>
    <property type="evidence" value="ECO:0007669"/>
    <property type="project" value="InterPro"/>
</dbReference>
<keyword evidence="4" id="KW-0670">Pyruvate</keyword>
<dbReference type="Gene3D" id="3.50.30.10">
    <property type="entry name" value="Phosphohistidine domain"/>
    <property type="match status" value="1"/>
</dbReference>
<dbReference type="OrthoDB" id="6123450at2759"/>
<gene>
    <name evidence="4" type="ORF">Fcan01_13189</name>
</gene>
<accession>A0A226E592</accession>
<dbReference type="InterPro" id="IPR013815">
    <property type="entry name" value="ATP_grasp_subdomain_1"/>
</dbReference>
<dbReference type="PANTHER" id="PTHR43615:SF1">
    <property type="entry name" value="PPDK_N DOMAIN-CONTAINING PROTEIN"/>
    <property type="match status" value="1"/>
</dbReference>
<reference evidence="4 5" key="1">
    <citation type="submission" date="2015-12" db="EMBL/GenBank/DDBJ databases">
        <title>The genome of Folsomia candida.</title>
        <authorList>
            <person name="Faddeeva A."/>
            <person name="Derks M.F."/>
            <person name="Anvar Y."/>
            <person name="Smit S."/>
            <person name="Van Straalen N."/>
            <person name="Roelofs D."/>
        </authorList>
    </citation>
    <scope>NUCLEOTIDE SEQUENCE [LARGE SCALE GENOMIC DNA]</scope>
    <source>
        <strain evidence="4 5">VU population</strain>
        <tissue evidence="4">Whole body</tissue>
    </source>
</reference>
<feature type="domain" description="Pyruvate phosphate dikinase AMP/ATP-binding" evidence="3">
    <location>
        <begin position="382"/>
        <end position="700"/>
    </location>
</feature>
<evidence type="ECO:0000313" key="4">
    <source>
        <dbReference type="EMBL" id="OXA52244.1"/>
    </source>
</evidence>
<evidence type="ECO:0000313" key="5">
    <source>
        <dbReference type="Proteomes" id="UP000198287"/>
    </source>
</evidence>
<name>A0A226E592_FOLCA</name>
<dbReference type="InterPro" id="IPR002192">
    <property type="entry name" value="PPDK_AMP/ATP-bd"/>
</dbReference>
<sequence>MILEILGFLFSSVITGLFVLNRITNDICPQKLKRALNKLVLSNWVKGLPQIIPVYNTSTPKTAKEAGILAQDVEWDLEKPCKLDSNQEADDVIIHGVDDKGNCLVGRITRYHNDMSRASLALRRNGENFTVELEGASNNQLEFSLGNFKLELVEPFRAWRVWFNGYMRKQGAPPTTNLVHVTLNFLWKPLDYAKDFRKDANIFLLADVFSWNGSYGQNFANIKEMIPKGYHQFGVLHGIVKIDGDNIEEDSLYLYGNRSWVDGEASYSSTCLYPTQEIDAAATCFERNSTIPKLFELTDEKSTMRVEIWPNYEAINVDDSLNLLLLQMEINGKESHGIVLRNSNPSVPIISSHTTGVENWRSVDSNDVFAISLEADACQNTNLVGGKGASLAKLARMNRTVNEFKTAQGFCATTNLFRKMVHEQSLKEIFEKQTTSLEESCLQATELVMSCATAEKDIRPLVESHLQQLFGKSRPSTLRFAVRSSGVLEDGSDVSCAGQNETFLGVDEASIPDKIVQCWASAFTYKSVIYRLNHGQPAVTHMGVVIQELVTAASAGVLFTACPLTGNPFQMLITANYGLGESVVSATCDPDSIIIQRHRSIKSRQKCRKHDLSIHQKLVGKKKSKVILKPGGKSVEEESLSDVDSNRLCLTEPSMLQLGFIAIKVENELGQLKPVDIEWAITGDGNIFILQCRPMTSLNVWNDFEIAHQFDTSIRTRIELLTTANTGEVMPKPVYACSVQSMTRNLDVGVQDRTGTMTGNPVCSVVSRSCPLYQSRLFISVYPTLYKRIDAEINAPVCCIDLTVFGRPVITKEVHSVALERYGVSSRSSKIFSTLDAIKLIKNAHNRLDQANLEYGSWTFRIKSGLPISARTIYDQITADLMVVHDVSLHHCAMSEASSITLIFAFLTISEGKNAEHWSPSLYEDVGKMLSVYASVESAELPADMEKLGEAILVHADTDTFIRTKSAKEAISWLESDDNLSNALETFLAKYGHRSIAELDIGQDTWRTDPAPLIQLLKNIVGNKIKNPSRAANQIPGVLPNDEELLRSLKTPLTKSGRWFLKFLLPYCRQTVTYRERTKSLLVKVLEQVKFAYQILAEAMVREQIISDTNLIKHLTHHEMGLLIDKHHSSSSIINRAIQRMRLYPTMEALEFPEISVGIPKPFNNSEQVETCDVVKGTPVSAGKIRGIAKVCLSVEDASSQLEDGDILITKGTDIAWSPFFPMLGGVVTELGGLISHGAVVAEMCGRLSLMMRKLSSCLMKPSKVVPEAVIDHEGVPIAAVEILSEEAQLNNNNGTSIGLLDLPQNVRRKVYGLLDFNSLQTLAILSRQARKDVGNICDLDPDLLETIINGEIGLNQLMTTGPFLRINCSVDQSTELVDKLLKCALYSNLRSLHVNVHIAENSSCSDKQSSALSNHELKNTPLGLYSNISSFPILKHVNLKLEKVDDEWHKLLQAAQQSLEKLVLEAIHPISWSQLAVDVVQKCSNHLQTLVVINLSSQLGDCANWPLDLSLLRHCTALQFLSLSHQPRQQEDKSTFRVAQMFAFFSRSMAHS</sequence>
<dbReference type="Gene3D" id="3.30.470.20">
    <property type="entry name" value="ATP-grasp fold, B domain"/>
    <property type="match status" value="1"/>
</dbReference>
<evidence type="ECO:0000259" key="3">
    <source>
        <dbReference type="Pfam" id="PF01326"/>
    </source>
</evidence>
<protein>
    <submittedName>
        <fullName evidence="4">Putative phosphoenolpyruvate synthase</fullName>
    </submittedName>
</protein>
<dbReference type="OMA" id="HCAMSEA"/>
<keyword evidence="5" id="KW-1185">Reference proteome</keyword>
<dbReference type="SUPFAM" id="SSF56059">
    <property type="entry name" value="Glutathione synthetase ATP-binding domain-like"/>
    <property type="match status" value="1"/>
</dbReference>
<organism evidence="4 5">
    <name type="scientific">Folsomia candida</name>
    <name type="common">Springtail</name>
    <dbReference type="NCBI Taxonomy" id="158441"/>
    <lineage>
        <taxon>Eukaryota</taxon>
        <taxon>Metazoa</taxon>
        <taxon>Ecdysozoa</taxon>
        <taxon>Arthropoda</taxon>
        <taxon>Hexapoda</taxon>
        <taxon>Collembola</taxon>
        <taxon>Entomobryomorpha</taxon>
        <taxon>Isotomoidea</taxon>
        <taxon>Isotomidae</taxon>
        <taxon>Proisotominae</taxon>
        <taxon>Folsomia</taxon>
    </lineage>
</organism>
<dbReference type="InterPro" id="IPR008279">
    <property type="entry name" value="PEP-util_enz_mobile_dom"/>
</dbReference>
<dbReference type="Gene3D" id="3.30.1490.20">
    <property type="entry name" value="ATP-grasp fold, A domain"/>
    <property type="match status" value="1"/>
</dbReference>
<dbReference type="InterPro" id="IPR036637">
    <property type="entry name" value="Phosphohistidine_dom_sf"/>
</dbReference>
<dbReference type="InterPro" id="IPR051549">
    <property type="entry name" value="PEP_Utilizing_Enz"/>
</dbReference>
<comment type="caution">
    <text evidence="4">The sequence shown here is derived from an EMBL/GenBank/DDBJ whole genome shotgun (WGS) entry which is preliminary data.</text>
</comment>
<proteinExistence type="inferred from homology"/>
<dbReference type="PANTHER" id="PTHR43615">
    <property type="entry name" value="PHOSPHOENOLPYRUVATE SYNTHASE-RELATED"/>
    <property type="match status" value="1"/>
</dbReference>
<dbReference type="Proteomes" id="UP000198287">
    <property type="component" value="Unassembled WGS sequence"/>
</dbReference>
<dbReference type="SUPFAM" id="SSF52009">
    <property type="entry name" value="Phosphohistidine domain"/>
    <property type="match status" value="1"/>
</dbReference>
<dbReference type="EMBL" id="LNIX01000007">
    <property type="protein sequence ID" value="OXA52244.1"/>
    <property type="molecule type" value="Genomic_DNA"/>
</dbReference>
<evidence type="ECO:0000259" key="2">
    <source>
        <dbReference type="Pfam" id="PF00391"/>
    </source>
</evidence>
<comment type="similarity">
    <text evidence="1">Belongs to the PEP-utilizing enzyme family.</text>
</comment>
<feature type="domain" description="PEP-utilising enzyme mobile" evidence="2">
    <location>
        <begin position="1203"/>
        <end position="1244"/>
    </location>
</feature>
<dbReference type="Pfam" id="PF01326">
    <property type="entry name" value="PPDK_N"/>
    <property type="match status" value="1"/>
</dbReference>
<evidence type="ECO:0000256" key="1">
    <source>
        <dbReference type="ARBA" id="ARBA00007837"/>
    </source>
</evidence>
<dbReference type="Pfam" id="PF00391">
    <property type="entry name" value="PEP-utilizers"/>
    <property type="match status" value="1"/>
</dbReference>
<dbReference type="GO" id="GO:0016301">
    <property type="term" value="F:kinase activity"/>
    <property type="evidence" value="ECO:0007669"/>
    <property type="project" value="InterPro"/>
</dbReference>